<organism evidence="3 4">
    <name type="scientific">Streptomyces daliensis</name>
    <dbReference type="NCBI Taxonomy" id="299421"/>
    <lineage>
        <taxon>Bacteria</taxon>
        <taxon>Bacillati</taxon>
        <taxon>Actinomycetota</taxon>
        <taxon>Actinomycetes</taxon>
        <taxon>Kitasatosporales</taxon>
        <taxon>Streptomycetaceae</taxon>
        <taxon>Streptomyces</taxon>
    </lineage>
</organism>
<feature type="transmembrane region" description="Helical" evidence="2">
    <location>
        <begin position="177"/>
        <end position="199"/>
    </location>
</feature>
<evidence type="ECO:0000256" key="1">
    <source>
        <dbReference type="SAM" id="MobiDB-lite"/>
    </source>
</evidence>
<proteinExistence type="predicted"/>
<keyword evidence="2" id="KW-0812">Transmembrane</keyword>
<feature type="region of interest" description="Disordered" evidence="1">
    <location>
        <begin position="252"/>
        <end position="281"/>
    </location>
</feature>
<dbReference type="Proteomes" id="UP000675554">
    <property type="component" value="Unassembled WGS sequence"/>
</dbReference>
<sequence>MAQDSALLTIEEGAIEVEEDLKKHRFLQRLTLLWFLASVLVVAGLLVLVNVVVTFEAPKRGEGGGQGLANVMTVLFGGASTVAAAVNWYRMRSKIDDLVVEQRKLEARRRLALAAQDDARSIPNAFSEYRESIPLVRDEYRRSADRYRSRHNRFQLTVIVGSILTSVATTAAAEEGIWSWLAVSTSALVSISAGIISYYKFRERSLNLQQTADAIDLELQAYRLGIRRYKGVPPAEASATFAEEVERLREEQRKKELQLEQPPEISPDVHSSPSQGRPAQI</sequence>
<dbReference type="AlphaFoldDB" id="A0A8T4IUC2"/>
<name>A0A8T4IUC2_9ACTN</name>
<dbReference type="NCBIfam" id="NF033634">
    <property type="entry name" value="SLATT_1"/>
    <property type="match status" value="1"/>
</dbReference>
<dbReference type="InterPro" id="IPR025325">
    <property type="entry name" value="DUF4231"/>
</dbReference>
<reference evidence="3" key="1">
    <citation type="submission" date="2021-04" db="EMBL/GenBank/DDBJ databases">
        <title>Sequencing of actinobacteria type strains.</title>
        <authorList>
            <person name="Nguyen G.-S."/>
            <person name="Wentzel A."/>
        </authorList>
    </citation>
    <scope>NUCLEOTIDE SEQUENCE</scope>
    <source>
        <strain evidence="3">DSM 42095</strain>
    </source>
</reference>
<comment type="caution">
    <text evidence="3">The sequence shown here is derived from an EMBL/GenBank/DDBJ whole genome shotgun (WGS) entry which is preliminary data.</text>
</comment>
<keyword evidence="2" id="KW-0472">Membrane</keyword>
<accession>A0A8T4IUC2</accession>
<dbReference type="EMBL" id="JAGSMN010000570">
    <property type="protein sequence ID" value="MBR7676011.1"/>
    <property type="molecule type" value="Genomic_DNA"/>
</dbReference>
<keyword evidence="4" id="KW-1185">Reference proteome</keyword>
<dbReference type="Pfam" id="PF14015">
    <property type="entry name" value="DUF4231"/>
    <property type="match status" value="1"/>
</dbReference>
<evidence type="ECO:0000313" key="4">
    <source>
        <dbReference type="Proteomes" id="UP000675554"/>
    </source>
</evidence>
<evidence type="ECO:0000256" key="2">
    <source>
        <dbReference type="SAM" id="Phobius"/>
    </source>
</evidence>
<protein>
    <submittedName>
        <fullName evidence="3">DUF4231 domain-containing protein</fullName>
    </submittedName>
</protein>
<evidence type="ECO:0000313" key="3">
    <source>
        <dbReference type="EMBL" id="MBR7676011.1"/>
    </source>
</evidence>
<gene>
    <name evidence="3" type="ORF">KDA82_23970</name>
</gene>
<feature type="transmembrane region" description="Helical" evidence="2">
    <location>
        <begin position="32"/>
        <end position="55"/>
    </location>
</feature>
<feature type="transmembrane region" description="Helical" evidence="2">
    <location>
        <begin position="67"/>
        <end position="89"/>
    </location>
</feature>
<keyword evidence="2" id="KW-1133">Transmembrane helix</keyword>
<feature type="transmembrane region" description="Helical" evidence="2">
    <location>
        <begin position="154"/>
        <end position="171"/>
    </location>
</feature>
<feature type="compositionally biased region" description="Polar residues" evidence="1">
    <location>
        <begin position="269"/>
        <end position="281"/>
    </location>
</feature>